<gene>
    <name evidence="1" type="ORF">Ae201684_007441</name>
</gene>
<dbReference type="AlphaFoldDB" id="A0A6G0X8Z2"/>
<sequence length="91" mass="10104">MERTLFLDDLLSRATDRRRRLSVDCPTGSTDDNVGWYSVHMVLLLTRDTARLLLELSKSMLPCSFSAGRALQDCLGRREPLVAGGLVALIP</sequence>
<dbReference type="EMBL" id="VJMJ01000089">
    <property type="protein sequence ID" value="KAF0736422.1"/>
    <property type="molecule type" value="Genomic_DNA"/>
</dbReference>
<proteinExistence type="predicted"/>
<accession>A0A6G0X8Z2</accession>
<comment type="caution">
    <text evidence="1">The sequence shown here is derived from an EMBL/GenBank/DDBJ whole genome shotgun (WGS) entry which is preliminary data.</text>
</comment>
<evidence type="ECO:0000313" key="2">
    <source>
        <dbReference type="Proteomes" id="UP000481153"/>
    </source>
</evidence>
<dbReference type="Proteomes" id="UP000481153">
    <property type="component" value="Unassembled WGS sequence"/>
</dbReference>
<evidence type="ECO:0000313" key="1">
    <source>
        <dbReference type="EMBL" id="KAF0736422.1"/>
    </source>
</evidence>
<reference evidence="1 2" key="1">
    <citation type="submission" date="2019-07" db="EMBL/GenBank/DDBJ databases">
        <title>Genomics analysis of Aphanomyces spp. identifies a new class of oomycete effector associated with host adaptation.</title>
        <authorList>
            <person name="Gaulin E."/>
        </authorList>
    </citation>
    <scope>NUCLEOTIDE SEQUENCE [LARGE SCALE GENOMIC DNA]</scope>
    <source>
        <strain evidence="1 2">ATCC 201684</strain>
    </source>
</reference>
<organism evidence="1 2">
    <name type="scientific">Aphanomyces euteiches</name>
    <dbReference type="NCBI Taxonomy" id="100861"/>
    <lineage>
        <taxon>Eukaryota</taxon>
        <taxon>Sar</taxon>
        <taxon>Stramenopiles</taxon>
        <taxon>Oomycota</taxon>
        <taxon>Saprolegniomycetes</taxon>
        <taxon>Saprolegniales</taxon>
        <taxon>Verrucalvaceae</taxon>
        <taxon>Aphanomyces</taxon>
    </lineage>
</organism>
<name>A0A6G0X8Z2_9STRA</name>
<protein>
    <submittedName>
        <fullName evidence="1">Uncharacterized protein</fullName>
    </submittedName>
</protein>
<keyword evidence="2" id="KW-1185">Reference proteome</keyword>